<keyword evidence="4" id="KW-1185">Reference proteome</keyword>
<feature type="domain" description="KAP NTPase" evidence="2">
    <location>
        <begin position="1"/>
        <end position="81"/>
    </location>
</feature>
<evidence type="ECO:0000313" key="4">
    <source>
        <dbReference type="Proteomes" id="UP001596512"/>
    </source>
</evidence>
<proteinExistence type="predicted"/>
<dbReference type="PANTHER" id="PTHR22674">
    <property type="entry name" value="NTPASE, KAP FAMILY P-LOOP DOMAIN-CONTAINING 1"/>
    <property type="match status" value="1"/>
</dbReference>
<dbReference type="Pfam" id="PF07693">
    <property type="entry name" value="KAP_NTPase"/>
    <property type="match status" value="1"/>
</dbReference>
<dbReference type="InterPro" id="IPR011646">
    <property type="entry name" value="KAP_P-loop"/>
</dbReference>
<sequence>MLEAAHLLLAVDLFVVVIAVDPRWLVRALRSHYSDILAQSPGEWRVTPEDYLEKIINIPFTLPGMPGGQLRAMLDDHVPPSRTRREQPWGPAPTAPVTAMTIEPGAPSTWRPRRSRGSR</sequence>
<dbReference type="Proteomes" id="UP001596512">
    <property type="component" value="Unassembled WGS sequence"/>
</dbReference>
<organism evidence="3 4">
    <name type="scientific">Actinokineospora soli</name>
    <dbReference type="NCBI Taxonomy" id="1048753"/>
    <lineage>
        <taxon>Bacteria</taxon>
        <taxon>Bacillati</taxon>
        <taxon>Actinomycetota</taxon>
        <taxon>Actinomycetes</taxon>
        <taxon>Pseudonocardiales</taxon>
        <taxon>Pseudonocardiaceae</taxon>
        <taxon>Actinokineospora</taxon>
    </lineage>
</organism>
<feature type="region of interest" description="Disordered" evidence="1">
    <location>
        <begin position="77"/>
        <end position="119"/>
    </location>
</feature>
<dbReference type="EMBL" id="JBHTEY010000004">
    <property type="protein sequence ID" value="MFC7613470.1"/>
    <property type="molecule type" value="Genomic_DNA"/>
</dbReference>
<evidence type="ECO:0000313" key="3">
    <source>
        <dbReference type="EMBL" id="MFC7613470.1"/>
    </source>
</evidence>
<evidence type="ECO:0000256" key="1">
    <source>
        <dbReference type="SAM" id="MobiDB-lite"/>
    </source>
</evidence>
<evidence type="ECO:0000259" key="2">
    <source>
        <dbReference type="Pfam" id="PF07693"/>
    </source>
</evidence>
<comment type="caution">
    <text evidence="3">The sequence shown here is derived from an EMBL/GenBank/DDBJ whole genome shotgun (WGS) entry which is preliminary data.</text>
</comment>
<accession>A0ABW2TIB6</accession>
<reference evidence="4" key="1">
    <citation type="journal article" date="2019" name="Int. J. Syst. Evol. Microbiol.">
        <title>The Global Catalogue of Microorganisms (GCM) 10K type strain sequencing project: providing services to taxonomists for standard genome sequencing and annotation.</title>
        <authorList>
            <consortium name="The Broad Institute Genomics Platform"/>
            <consortium name="The Broad Institute Genome Sequencing Center for Infectious Disease"/>
            <person name="Wu L."/>
            <person name="Ma J."/>
        </authorList>
    </citation>
    <scope>NUCLEOTIDE SEQUENCE [LARGE SCALE GENOMIC DNA]</scope>
    <source>
        <strain evidence="4">JCM 17695</strain>
    </source>
</reference>
<name>A0ABW2TIB6_9PSEU</name>
<dbReference type="InterPro" id="IPR052754">
    <property type="entry name" value="NTPase_KAP_P-loop"/>
</dbReference>
<feature type="compositionally biased region" description="Basic and acidic residues" evidence="1">
    <location>
        <begin position="77"/>
        <end position="87"/>
    </location>
</feature>
<gene>
    <name evidence="3" type="ORF">ACFQV2_07480</name>
</gene>
<dbReference type="PANTHER" id="PTHR22674:SF6">
    <property type="entry name" value="NTPASE KAP FAMILY P-LOOP DOMAIN-CONTAINING PROTEIN 1"/>
    <property type="match status" value="1"/>
</dbReference>
<protein>
    <submittedName>
        <fullName evidence="3">P-loop NTPase fold protein</fullName>
    </submittedName>
</protein>